<evidence type="ECO:0000256" key="3">
    <source>
        <dbReference type="ARBA" id="ARBA00023235"/>
    </source>
</evidence>
<dbReference type="Pfam" id="PF00160">
    <property type="entry name" value="Pro_isomerase"/>
    <property type="match status" value="1"/>
</dbReference>
<dbReference type="EMBL" id="CP014224">
    <property type="protein sequence ID" value="ANW96368.1"/>
    <property type="molecule type" value="Genomic_DNA"/>
</dbReference>
<accession>A0A1B1Y6K3</accession>
<sequence length="258" mass="29950">MELLKVYTQVLLSKKLKHIGSFLTLFLLVMFMSCGHNSSNKPQEKAPTPPAKPKQEIVKKKTVTPTPKKEKLLVNDVINDKNVRRFFSAYGRKNPETKLLLKTRLGNIHITLFKETPLHRASFIYLIKNGYYNKTCFHRIVKDFIIQGGWSDTEIVQKYRNQLNNYRIPPEFRKGIIHKRGALSATRRWVDNPQKLSNPFEFFIMQTSVDCSHLNFEHTVFGQVTSGFEVIDKIADVTLDGHSEWPEVDVDIEFEILK</sequence>
<dbReference type="Proteomes" id="UP000092967">
    <property type="component" value="Chromosome"/>
</dbReference>
<dbReference type="InterPro" id="IPR029000">
    <property type="entry name" value="Cyclophilin-like_dom_sf"/>
</dbReference>
<dbReference type="PROSITE" id="PS50072">
    <property type="entry name" value="CSA_PPIASE_2"/>
    <property type="match status" value="1"/>
</dbReference>
<dbReference type="STRING" id="1790137.AXE80_08790"/>
<evidence type="ECO:0000256" key="1">
    <source>
        <dbReference type="ARBA" id="ARBA00007365"/>
    </source>
</evidence>
<dbReference type="PANTHER" id="PTHR45625:SF4">
    <property type="entry name" value="PEPTIDYLPROLYL ISOMERASE DOMAIN AND WD REPEAT-CONTAINING PROTEIN 1"/>
    <property type="match status" value="1"/>
</dbReference>
<dbReference type="GO" id="GO:0006457">
    <property type="term" value="P:protein folding"/>
    <property type="evidence" value="ECO:0007669"/>
    <property type="project" value="InterPro"/>
</dbReference>
<proteinExistence type="inferred from homology"/>
<dbReference type="AlphaFoldDB" id="A0A1B1Y6K3"/>
<evidence type="ECO:0000313" key="7">
    <source>
        <dbReference type="Proteomes" id="UP000092967"/>
    </source>
</evidence>
<organism evidence="6 7">
    <name type="scientific">Wenyingzhuangia fucanilytica</name>
    <dbReference type="NCBI Taxonomy" id="1790137"/>
    <lineage>
        <taxon>Bacteria</taxon>
        <taxon>Pseudomonadati</taxon>
        <taxon>Bacteroidota</taxon>
        <taxon>Flavobacteriia</taxon>
        <taxon>Flavobacteriales</taxon>
        <taxon>Flavobacteriaceae</taxon>
        <taxon>Wenyingzhuangia</taxon>
    </lineage>
</organism>
<dbReference type="RefSeq" id="WP_169816818.1">
    <property type="nucleotide sequence ID" value="NZ_CP014224.1"/>
</dbReference>
<dbReference type="SUPFAM" id="SSF50891">
    <property type="entry name" value="Cyclophilin-like"/>
    <property type="match status" value="1"/>
</dbReference>
<comment type="function">
    <text evidence="4">PPIases accelerate the folding of proteins. It catalyzes the cis-trans isomerization of proline imidic peptide bonds in oligopeptides.</text>
</comment>
<keyword evidence="2 4" id="KW-0697">Rotamase</keyword>
<reference evidence="6 7" key="1">
    <citation type="submission" date="2016-02" db="EMBL/GenBank/DDBJ databases">
        <authorList>
            <person name="Wen L."/>
            <person name="He K."/>
            <person name="Yang H."/>
        </authorList>
    </citation>
    <scope>NUCLEOTIDE SEQUENCE [LARGE SCALE GENOMIC DNA]</scope>
    <source>
        <strain evidence="6 7">CZ1127</strain>
    </source>
</reference>
<dbReference type="PANTHER" id="PTHR45625">
    <property type="entry name" value="PEPTIDYL-PROLYL CIS-TRANS ISOMERASE-RELATED"/>
    <property type="match status" value="1"/>
</dbReference>
<dbReference type="PRINTS" id="PR00153">
    <property type="entry name" value="CSAPPISMRASE"/>
</dbReference>
<dbReference type="InterPro" id="IPR002130">
    <property type="entry name" value="Cyclophilin-type_PPIase_dom"/>
</dbReference>
<dbReference type="InterPro" id="IPR044666">
    <property type="entry name" value="Cyclophilin_A-like"/>
</dbReference>
<feature type="domain" description="PPIase cyclophilin-type" evidence="5">
    <location>
        <begin position="105"/>
        <end position="252"/>
    </location>
</feature>
<evidence type="ECO:0000259" key="5">
    <source>
        <dbReference type="PROSITE" id="PS50072"/>
    </source>
</evidence>
<dbReference type="PROSITE" id="PS00170">
    <property type="entry name" value="CSA_PPIASE_1"/>
    <property type="match status" value="1"/>
</dbReference>
<evidence type="ECO:0000313" key="6">
    <source>
        <dbReference type="EMBL" id="ANW96368.1"/>
    </source>
</evidence>
<evidence type="ECO:0000256" key="4">
    <source>
        <dbReference type="RuleBase" id="RU363019"/>
    </source>
</evidence>
<comment type="catalytic activity">
    <reaction evidence="4">
        <text>[protein]-peptidylproline (omega=180) = [protein]-peptidylproline (omega=0)</text>
        <dbReference type="Rhea" id="RHEA:16237"/>
        <dbReference type="Rhea" id="RHEA-COMP:10747"/>
        <dbReference type="Rhea" id="RHEA-COMP:10748"/>
        <dbReference type="ChEBI" id="CHEBI:83833"/>
        <dbReference type="ChEBI" id="CHEBI:83834"/>
        <dbReference type="EC" id="5.2.1.8"/>
    </reaction>
</comment>
<evidence type="ECO:0000256" key="2">
    <source>
        <dbReference type="ARBA" id="ARBA00023110"/>
    </source>
</evidence>
<dbReference type="PROSITE" id="PS51257">
    <property type="entry name" value="PROKAR_LIPOPROTEIN"/>
    <property type="match status" value="1"/>
</dbReference>
<dbReference type="KEGG" id="wfu:AXE80_08790"/>
<keyword evidence="3 4" id="KW-0413">Isomerase</keyword>
<name>A0A1B1Y6K3_9FLAO</name>
<dbReference type="GO" id="GO:0003755">
    <property type="term" value="F:peptidyl-prolyl cis-trans isomerase activity"/>
    <property type="evidence" value="ECO:0007669"/>
    <property type="project" value="UniProtKB-UniRule"/>
</dbReference>
<dbReference type="EC" id="5.2.1.8" evidence="4"/>
<dbReference type="CDD" id="cd00317">
    <property type="entry name" value="cyclophilin"/>
    <property type="match status" value="1"/>
</dbReference>
<dbReference type="InterPro" id="IPR020892">
    <property type="entry name" value="Cyclophilin-type_PPIase_CS"/>
</dbReference>
<comment type="similarity">
    <text evidence="1 4">Belongs to the cyclophilin-type PPIase family.</text>
</comment>
<dbReference type="Gene3D" id="2.40.100.10">
    <property type="entry name" value="Cyclophilin-like"/>
    <property type="match status" value="1"/>
</dbReference>
<protein>
    <recommendedName>
        <fullName evidence="4">Peptidyl-prolyl cis-trans isomerase</fullName>
        <shortName evidence="4">PPIase</shortName>
        <ecNumber evidence="4">5.2.1.8</ecNumber>
    </recommendedName>
</protein>
<keyword evidence="7" id="KW-1185">Reference proteome</keyword>
<gene>
    <name evidence="6" type="ORF">AXE80_08790</name>
</gene>